<gene>
    <name evidence="2" type="ORF">PAHAL_3G082300</name>
</gene>
<dbReference type="Proteomes" id="UP000243499">
    <property type="component" value="Chromosome 3"/>
</dbReference>
<proteinExistence type="predicted"/>
<dbReference type="EMBL" id="CM008048">
    <property type="protein sequence ID" value="PAN16741.1"/>
    <property type="molecule type" value="Genomic_DNA"/>
</dbReference>
<dbReference type="AlphaFoldDB" id="A0A2S3H7F2"/>
<dbReference type="Gramene" id="PAN16741">
    <property type="protein sequence ID" value="PAN16741"/>
    <property type="gene ID" value="PAHAL_3G082300"/>
</dbReference>
<protein>
    <submittedName>
        <fullName evidence="2">Uncharacterized protein</fullName>
    </submittedName>
</protein>
<organism evidence="2">
    <name type="scientific">Panicum hallii</name>
    <dbReference type="NCBI Taxonomy" id="206008"/>
    <lineage>
        <taxon>Eukaryota</taxon>
        <taxon>Viridiplantae</taxon>
        <taxon>Streptophyta</taxon>
        <taxon>Embryophyta</taxon>
        <taxon>Tracheophyta</taxon>
        <taxon>Spermatophyta</taxon>
        <taxon>Magnoliopsida</taxon>
        <taxon>Liliopsida</taxon>
        <taxon>Poales</taxon>
        <taxon>Poaceae</taxon>
        <taxon>PACMAD clade</taxon>
        <taxon>Panicoideae</taxon>
        <taxon>Panicodae</taxon>
        <taxon>Paniceae</taxon>
        <taxon>Panicinae</taxon>
        <taxon>Panicum</taxon>
        <taxon>Panicum sect. Panicum</taxon>
    </lineage>
</organism>
<feature type="signal peptide" evidence="1">
    <location>
        <begin position="1"/>
        <end position="22"/>
    </location>
</feature>
<name>A0A2S3H7F2_9POAL</name>
<keyword evidence="1" id="KW-0732">Signal</keyword>
<sequence>MAASHAAIAIVTSLLLLGSSQSSLVHARMMPRDHSYVQHAMESSSSSPSVSQDLLPVFTAPPTPPLVLTDKPEIATAKRRQIIQVVADGSVPSPGVGHHN</sequence>
<reference evidence="2" key="1">
    <citation type="submission" date="2018-04" db="EMBL/GenBank/DDBJ databases">
        <title>WGS assembly of Panicum hallii.</title>
        <authorList>
            <person name="Lovell J."/>
            <person name="Jenkins J."/>
            <person name="Lowry D."/>
            <person name="Mamidi S."/>
            <person name="Sreedasyam A."/>
            <person name="Weng X."/>
            <person name="Barry K."/>
            <person name="Bonette J."/>
            <person name="Campitelli B."/>
            <person name="Daum C."/>
            <person name="Gordon S."/>
            <person name="Gould B."/>
            <person name="Lipzen A."/>
            <person name="Macqueen A."/>
            <person name="Palacio-Mejia J."/>
            <person name="Plott C."/>
            <person name="Shakirov E."/>
            <person name="Shu S."/>
            <person name="Yoshinaga Y."/>
            <person name="Zane M."/>
            <person name="Rokhsar D."/>
            <person name="Grimwood J."/>
            <person name="Schmutz J."/>
            <person name="Juenger T."/>
        </authorList>
    </citation>
    <scope>NUCLEOTIDE SEQUENCE [LARGE SCALE GENOMIC DNA]</scope>
    <source>
        <strain evidence="2">FIL2</strain>
    </source>
</reference>
<feature type="chain" id="PRO_5015434857" evidence="1">
    <location>
        <begin position="23"/>
        <end position="100"/>
    </location>
</feature>
<accession>A0A2S3H7F2</accession>
<evidence type="ECO:0000256" key="1">
    <source>
        <dbReference type="SAM" id="SignalP"/>
    </source>
</evidence>
<evidence type="ECO:0000313" key="2">
    <source>
        <dbReference type="EMBL" id="PAN16741.1"/>
    </source>
</evidence>